<dbReference type="PANTHER" id="PTHR31346:SF5">
    <property type="entry name" value="MULTIPLE ORGANELLAR RNA EDITING FACTOR 1, MITOCHONDRIAL"/>
    <property type="match status" value="1"/>
</dbReference>
<dbReference type="InterPro" id="IPR054059">
    <property type="entry name" value="MORF/ORRM1/DAG-like_MORF"/>
</dbReference>
<dbReference type="InterPro" id="IPR039206">
    <property type="entry name" value="MORF/ORRM1/DAG-like"/>
</dbReference>
<sequence>MASLLKTHRSISALTSSSSILQSSIFTPLSSTTSTNVPTNPKNVQFHLFHSSIPSLSSRSYNDDNYDDNNIGPDEILFEGCDYMHWLITMDFPKDPAPTAEEMVETYVQTLAIVVG</sequence>
<evidence type="ECO:0000256" key="1">
    <source>
        <dbReference type="ARBA" id="ARBA00022946"/>
    </source>
</evidence>
<evidence type="ECO:0000313" key="3">
    <source>
        <dbReference type="EMBL" id="KAI3886171.1"/>
    </source>
</evidence>
<keyword evidence="4" id="KW-1185">Reference proteome</keyword>
<dbReference type="Pfam" id="PF21864">
    <property type="entry name" value="MORF_dom"/>
    <property type="match status" value="1"/>
</dbReference>
<name>A0AAD4XBD7_9MAGN</name>
<dbReference type="GO" id="GO:0016554">
    <property type="term" value="P:cytidine to uridine editing"/>
    <property type="evidence" value="ECO:0007669"/>
    <property type="project" value="InterPro"/>
</dbReference>
<organism evidence="3 4">
    <name type="scientific">Papaver atlanticum</name>
    <dbReference type="NCBI Taxonomy" id="357466"/>
    <lineage>
        <taxon>Eukaryota</taxon>
        <taxon>Viridiplantae</taxon>
        <taxon>Streptophyta</taxon>
        <taxon>Embryophyta</taxon>
        <taxon>Tracheophyta</taxon>
        <taxon>Spermatophyta</taxon>
        <taxon>Magnoliopsida</taxon>
        <taxon>Ranunculales</taxon>
        <taxon>Papaveraceae</taxon>
        <taxon>Papaveroideae</taxon>
        <taxon>Papaver</taxon>
    </lineage>
</organism>
<reference evidence="3" key="1">
    <citation type="submission" date="2022-04" db="EMBL/GenBank/DDBJ databases">
        <title>A functionally conserved STORR gene fusion in Papaver species that diverged 16.8 million years ago.</title>
        <authorList>
            <person name="Catania T."/>
        </authorList>
    </citation>
    <scope>NUCLEOTIDE SEQUENCE</scope>
    <source>
        <strain evidence="3">S-188037</strain>
    </source>
</reference>
<protein>
    <recommendedName>
        <fullName evidence="2">MORF/ORRM1/DAG-like MORF domain-containing protein</fullName>
    </recommendedName>
</protein>
<proteinExistence type="predicted"/>
<dbReference type="GO" id="GO:0005739">
    <property type="term" value="C:mitochondrion"/>
    <property type="evidence" value="ECO:0007669"/>
    <property type="project" value="TreeGrafter"/>
</dbReference>
<dbReference type="Proteomes" id="UP001202328">
    <property type="component" value="Unassembled WGS sequence"/>
</dbReference>
<keyword evidence="1" id="KW-0809">Transit peptide</keyword>
<dbReference type="EMBL" id="JAJJMB010012126">
    <property type="protein sequence ID" value="KAI3886171.1"/>
    <property type="molecule type" value="Genomic_DNA"/>
</dbReference>
<evidence type="ECO:0000259" key="2">
    <source>
        <dbReference type="Pfam" id="PF21864"/>
    </source>
</evidence>
<evidence type="ECO:0000313" key="4">
    <source>
        <dbReference type="Proteomes" id="UP001202328"/>
    </source>
</evidence>
<gene>
    <name evidence="3" type="ORF">MKW98_011407</name>
</gene>
<dbReference type="PANTHER" id="PTHR31346">
    <property type="entry name" value="MULTIPLE ORGANELLAR RNA EDITING FACTOR 2, CHLOROPLASTIC-RELATED-RELATED"/>
    <property type="match status" value="1"/>
</dbReference>
<dbReference type="AlphaFoldDB" id="A0AAD4XBD7"/>
<comment type="caution">
    <text evidence="3">The sequence shown here is derived from an EMBL/GenBank/DDBJ whole genome shotgun (WGS) entry which is preliminary data.</text>
</comment>
<accession>A0AAD4XBD7</accession>
<feature type="domain" description="MORF/ORRM1/DAG-like MORF" evidence="2">
    <location>
        <begin position="83"/>
        <end position="116"/>
    </location>
</feature>
<dbReference type="GO" id="GO:0080156">
    <property type="term" value="P:mitochondrial mRNA modification"/>
    <property type="evidence" value="ECO:0007669"/>
    <property type="project" value="TreeGrafter"/>
</dbReference>
<feature type="non-terminal residue" evidence="3">
    <location>
        <position position="116"/>
    </location>
</feature>